<feature type="transmembrane region" description="Helical" evidence="8">
    <location>
        <begin position="152"/>
        <end position="174"/>
    </location>
</feature>
<name>A0A814XKA4_ADIRI</name>
<evidence type="ECO:0000256" key="3">
    <source>
        <dbReference type="ARBA" id="ARBA00022989"/>
    </source>
</evidence>
<dbReference type="OrthoDB" id="10030325at2759"/>
<evidence type="ECO:0000259" key="9">
    <source>
        <dbReference type="PROSITE" id="PS50262"/>
    </source>
</evidence>
<feature type="transmembrane region" description="Helical" evidence="8">
    <location>
        <begin position="36"/>
        <end position="59"/>
    </location>
</feature>
<gene>
    <name evidence="10" type="ORF">EDS130_LOCUS26171</name>
</gene>
<dbReference type="EMBL" id="CAJNOJ010000158">
    <property type="protein sequence ID" value="CAF1216466.1"/>
    <property type="molecule type" value="Genomic_DNA"/>
</dbReference>
<organism evidence="10 11">
    <name type="scientific">Adineta ricciae</name>
    <name type="common">Rotifer</name>
    <dbReference type="NCBI Taxonomy" id="249248"/>
    <lineage>
        <taxon>Eukaryota</taxon>
        <taxon>Metazoa</taxon>
        <taxon>Spiralia</taxon>
        <taxon>Gnathifera</taxon>
        <taxon>Rotifera</taxon>
        <taxon>Eurotatoria</taxon>
        <taxon>Bdelloidea</taxon>
        <taxon>Adinetida</taxon>
        <taxon>Adinetidae</taxon>
        <taxon>Adineta</taxon>
    </lineage>
</organism>
<feature type="transmembrane region" description="Helical" evidence="8">
    <location>
        <begin position="71"/>
        <end position="94"/>
    </location>
</feature>
<dbReference type="GO" id="GO:0005886">
    <property type="term" value="C:plasma membrane"/>
    <property type="evidence" value="ECO:0007669"/>
    <property type="project" value="TreeGrafter"/>
</dbReference>
<keyword evidence="6" id="KW-0675">Receptor</keyword>
<reference evidence="10" key="1">
    <citation type="submission" date="2021-02" db="EMBL/GenBank/DDBJ databases">
        <authorList>
            <person name="Nowell W R."/>
        </authorList>
    </citation>
    <scope>NUCLEOTIDE SEQUENCE</scope>
</reference>
<proteinExistence type="predicted"/>
<feature type="domain" description="G-protein coupled receptors family 1 profile" evidence="9">
    <location>
        <begin position="51"/>
        <end position="204"/>
    </location>
</feature>
<dbReference type="GO" id="GO:0004930">
    <property type="term" value="F:G protein-coupled receptor activity"/>
    <property type="evidence" value="ECO:0007669"/>
    <property type="project" value="UniProtKB-KW"/>
</dbReference>
<keyword evidence="4" id="KW-0297">G-protein coupled receptor</keyword>
<dbReference type="InterPro" id="IPR017452">
    <property type="entry name" value="GPCR_Rhodpsn_7TM"/>
</dbReference>
<dbReference type="PROSITE" id="PS50262">
    <property type="entry name" value="G_PROTEIN_RECEP_F1_2"/>
    <property type="match status" value="1"/>
</dbReference>
<dbReference type="PANTHER" id="PTHR24243">
    <property type="entry name" value="G-PROTEIN COUPLED RECEPTOR"/>
    <property type="match status" value="1"/>
</dbReference>
<dbReference type="AlphaFoldDB" id="A0A814XKA4"/>
<dbReference type="SUPFAM" id="SSF81321">
    <property type="entry name" value="Family A G protein-coupled receptor-like"/>
    <property type="match status" value="1"/>
</dbReference>
<accession>A0A814XKA4</accession>
<keyword evidence="2 8" id="KW-0812">Transmembrane</keyword>
<dbReference type="Proteomes" id="UP000663852">
    <property type="component" value="Unassembled WGS sequence"/>
</dbReference>
<feature type="transmembrane region" description="Helical" evidence="8">
    <location>
        <begin position="114"/>
        <end position="132"/>
    </location>
</feature>
<protein>
    <recommendedName>
        <fullName evidence="9">G-protein coupled receptors family 1 profile domain-containing protein</fullName>
    </recommendedName>
</protein>
<evidence type="ECO:0000256" key="8">
    <source>
        <dbReference type="SAM" id="Phobius"/>
    </source>
</evidence>
<evidence type="ECO:0000256" key="6">
    <source>
        <dbReference type="ARBA" id="ARBA00023170"/>
    </source>
</evidence>
<keyword evidence="7" id="KW-0807">Transducer</keyword>
<evidence type="ECO:0000256" key="5">
    <source>
        <dbReference type="ARBA" id="ARBA00023136"/>
    </source>
</evidence>
<evidence type="ECO:0000256" key="7">
    <source>
        <dbReference type="ARBA" id="ARBA00023224"/>
    </source>
</evidence>
<comment type="caution">
    <text evidence="10">The sequence shown here is derived from an EMBL/GenBank/DDBJ whole genome shotgun (WGS) entry which is preliminary data.</text>
</comment>
<keyword evidence="3 8" id="KW-1133">Transmembrane helix</keyword>
<evidence type="ECO:0000313" key="11">
    <source>
        <dbReference type="Proteomes" id="UP000663852"/>
    </source>
</evidence>
<evidence type="ECO:0000256" key="4">
    <source>
        <dbReference type="ARBA" id="ARBA00023040"/>
    </source>
</evidence>
<dbReference type="Gene3D" id="1.20.1070.10">
    <property type="entry name" value="Rhodopsin 7-helix transmembrane proteins"/>
    <property type="match status" value="1"/>
</dbReference>
<evidence type="ECO:0000313" key="10">
    <source>
        <dbReference type="EMBL" id="CAF1216466.1"/>
    </source>
</evidence>
<sequence length="204" mass="23404">MNTLSFSRRTYIVRATFQQKNMSSLSETLTSLRQAIIRYGFPISLTLGNIGNLFIIYIFCQKQYRHNSCSLYLVAAAISSIIGINWGIGTNMYALYQPPDPFTQSLFLCRLRGFLLQSSTFLYKTMISLGCIDRFAVTSSRVRIREFSKPRVALKVIFGMTLLCMIISIHLPIFEVIDNNRCIIVGTFSDMFLFADREELEKRP</sequence>
<comment type="subcellular location">
    <subcellularLocation>
        <location evidence="1">Membrane</location>
        <topology evidence="1">Multi-pass membrane protein</topology>
    </subcellularLocation>
</comment>
<evidence type="ECO:0000256" key="1">
    <source>
        <dbReference type="ARBA" id="ARBA00004141"/>
    </source>
</evidence>
<keyword evidence="5 8" id="KW-0472">Membrane</keyword>
<evidence type="ECO:0000256" key="2">
    <source>
        <dbReference type="ARBA" id="ARBA00022692"/>
    </source>
</evidence>
<dbReference type="PANTHER" id="PTHR24243:SF208">
    <property type="entry name" value="PYROKININ-1 RECEPTOR"/>
    <property type="match status" value="1"/>
</dbReference>